<dbReference type="Pfam" id="PF14501">
    <property type="entry name" value="HATPase_c_5"/>
    <property type="match status" value="1"/>
</dbReference>
<feature type="transmembrane region" description="Helical" evidence="1">
    <location>
        <begin position="165"/>
        <end position="183"/>
    </location>
</feature>
<evidence type="ECO:0000313" key="3">
    <source>
        <dbReference type="EMBL" id="GCF94767.1"/>
    </source>
</evidence>
<accession>A0A4P5P9L2</accession>
<evidence type="ECO:0000313" key="4">
    <source>
        <dbReference type="Proteomes" id="UP000290567"/>
    </source>
</evidence>
<keyword evidence="1" id="KW-0472">Membrane</keyword>
<reference evidence="4" key="1">
    <citation type="submission" date="2019-02" db="EMBL/GenBank/DDBJ databases">
        <title>Draft genome sequence of Enterococcus sp. Gos25-1.</title>
        <authorList>
            <person name="Tanaka N."/>
            <person name="Shiwa Y."/>
            <person name="Fujita N."/>
        </authorList>
    </citation>
    <scope>NUCLEOTIDE SEQUENCE [LARGE SCALE GENOMIC DNA]</scope>
    <source>
        <strain evidence="4">Gos25-1</strain>
    </source>
</reference>
<feature type="transmembrane region" description="Helical" evidence="1">
    <location>
        <begin position="69"/>
        <end position="88"/>
    </location>
</feature>
<dbReference type="PANTHER" id="PTHR40448">
    <property type="entry name" value="TWO-COMPONENT SENSOR HISTIDINE KINASE"/>
    <property type="match status" value="1"/>
</dbReference>
<dbReference type="InterPro" id="IPR032834">
    <property type="entry name" value="NatK-like_C"/>
</dbReference>
<feature type="transmembrane region" description="Helical" evidence="1">
    <location>
        <begin position="95"/>
        <end position="121"/>
    </location>
</feature>
<feature type="transmembrane region" description="Helical" evidence="1">
    <location>
        <begin position="133"/>
        <end position="153"/>
    </location>
</feature>
<dbReference type="CDD" id="cd16935">
    <property type="entry name" value="HATPase_AgrC-ComD-like"/>
    <property type="match status" value="1"/>
</dbReference>
<keyword evidence="1" id="KW-1133">Transmembrane helix</keyword>
<dbReference type="AlphaFoldDB" id="A0A4P5P9L2"/>
<organism evidence="3 4">
    <name type="scientific">Enterococcus florum</name>
    <dbReference type="NCBI Taxonomy" id="2480627"/>
    <lineage>
        <taxon>Bacteria</taxon>
        <taxon>Bacillati</taxon>
        <taxon>Bacillota</taxon>
        <taxon>Bacilli</taxon>
        <taxon>Lactobacillales</taxon>
        <taxon>Enterococcaceae</taxon>
        <taxon>Enterococcus</taxon>
    </lineage>
</organism>
<feature type="transmembrane region" description="Helical" evidence="1">
    <location>
        <begin position="189"/>
        <end position="208"/>
    </location>
</feature>
<dbReference type="EMBL" id="BJCC01000022">
    <property type="protein sequence ID" value="GCF94767.1"/>
    <property type="molecule type" value="Genomic_DNA"/>
</dbReference>
<feature type="transmembrane region" description="Helical" evidence="1">
    <location>
        <begin position="43"/>
        <end position="63"/>
    </location>
</feature>
<evidence type="ECO:0000256" key="1">
    <source>
        <dbReference type="SAM" id="Phobius"/>
    </source>
</evidence>
<dbReference type="RefSeq" id="WP_146623172.1">
    <property type="nucleotide sequence ID" value="NZ_BJCC01000022.1"/>
</dbReference>
<protein>
    <recommendedName>
        <fullName evidence="2">Sensor histidine kinase NatK-like C-terminal domain-containing protein</fullName>
    </recommendedName>
</protein>
<keyword evidence="4" id="KW-1185">Reference proteome</keyword>
<comment type="caution">
    <text evidence="3">The sequence shown here is derived from an EMBL/GenBank/DDBJ whole genome shotgun (WGS) entry which is preliminary data.</text>
</comment>
<dbReference type="Gene3D" id="3.30.565.10">
    <property type="entry name" value="Histidine kinase-like ATPase, C-terminal domain"/>
    <property type="match status" value="1"/>
</dbReference>
<dbReference type="GO" id="GO:0042802">
    <property type="term" value="F:identical protein binding"/>
    <property type="evidence" value="ECO:0007669"/>
    <property type="project" value="TreeGrafter"/>
</dbReference>
<dbReference type="SUPFAM" id="SSF55874">
    <property type="entry name" value="ATPase domain of HSP90 chaperone/DNA topoisomerase II/histidine kinase"/>
    <property type="match status" value="1"/>
</dbReference>
<dbReference type="PANTHER" id="PTHR40448:SF1">
    <property type="entry name" value="TWO-COMPONENT SENSOR HISTIDINE KINASE"/>
    <property type="match status" value="1"/>
</dbReference>
<keyword evidence="1" id="KW-0812">Transmembrane</keyword>
<feature type="domain" description="Sensor histidine kinase NatK-like C-terminal" evidence="2">
    <location>
        <begin position="326"/>
        <end position="422"/>
    </location>
</feature>
<feature type="transmembrane region" description="Helical" evidence="1">
    <location>
        <begin position="12"/>
        <end position="31"/>
    </location>
</feature>
<evidence type="ECO:0000259" key="2">
    <source>
        <dbReference type="Pfam" id="PF14501"/>
    </source>
</evidence>
<sequence>MGLGEILLVKPAFLITTGLVHYLLGVSFLPIKTGFNKKRVFSGILITIFCYRVLNNYLLTILAPSSFRAVLFYSISYLFFLSNMRFFAGKIHLKLFLGFFYLSVITISETLMWGAVLYFVGNERTTQLVLVEWDSGAITSYIMLLITCLIWRARLGKHSYLSKKIMAIHTSIIVLCIFLGFTLVLRENFISVGIFSIVLILFFIYFRIVEDTSRKIHSYRLDEEKNRLMKDHYDQIEAYQQKIQILRHDMKHQLIHLRGQVEKKPRSLIIQHVDGMLDEIDQVQNQHFTDHEAVNIIVGHKYRRGQEAGVACSVTIEIPPVLSLEERDLIALIGNLFDNALEACDYCQEEKQISFRMVQRHGCLAIRLENTTDGTHQSFRTRKKEKQMHGFGMKSILEIVQKYAGKIDYSWIENRFILEITFFED</sequence>
<gene>
    <name evidence="3" type="ORF">NRIC_26580</name>
</gene>
<dbReference type="InterPro" id="IPR036890">
    <property type="entry name" value="HATPase_C_sf"/>
</dbReference>
<name>A0A4P5P9L2_9ENTE</name>
<proteinExistence type="predicted"/>
<dbReference type="Proteomes" id="UP000290567">
    <property type="component" value="Unassembled WGS sequence"/>
</dbReference>
<dbReference type="OrthoDB" id="3173688at2"/>